<dbReference type="GO" id="GO:0003824">
    <property type="term" value="F:catalytic activity"/>
    <property type="evidence" value="ECO:0007669"/>
    <property type="project" value="UniProtKB-ARBA"/>
</dbReference>
<dbReference type="SUPFAM" id="SSF53474">
    <property type="entry name" value="alpha/beta-Hydrolases"/>
    <property type="match status" value="1"/>
</dbReference>
<dbReference type="AlphaFoldDB" id="A0A9X7JS45"/>
<dbReference type="Proteomes" id="UP000242427">
    <property type="component" value="Unassembled WGS sequence"/>
</dbReference>
<comment type="caution">
    <text evidence="3">The sequence shown here is derived from an EMBL/GenBank/DDBJ whole genome shotgun (WGS) entry which is preliminary data.</text>
</comment>
<dbReference type="RefSeq" id="WP_146166786.1">
    <property type="nucleotide sequence ID" value="NZ_PXWG01000016.1"/>
</dbReference>
<sequence>MSEKQNPQPQPLQYRTDGPEDGPVLVVGPALGTTWHMWDRQIPELTRHWRVVRFDLPGHGGAPAAPAASVDDLGDRLVATLDSLGVDRFGYAGCSLSAAVGIDLALRHPHRLASLALVAASPRYGTPDSWRQRGETVRREGLDPVARSAPERWFTANFSGAQPAIVDWAVQMVGTTDTYAYVAACDALAAFDVRAELARISVPTLVIVGAEDTTTPPADARVLVAGIHDAKLAVVPGASHLTPVEQPAAVTDLLVRHFTTAWQLSTQQGLSVLPGQGTGGGRGGPAADGPAAAAFPAGPDSGATSSGTGARAGDAPHAAVAGPAQGGFGAPGTGFGAPGSGMPGPDFGTPPGGTGGPASGPVSGAAPVSATTPGSGIPGPAGTPAPAPAPG</sequence>
<dbReference type="PANTHER" id="PTHR43433">
    <property type="entry name" value="HYDROLASE, ALPHA/BETA FOLD FAMILY PROTEIN"/>
    <property type="match status" value="1"/>
</dbReference>
<dbReference type="Pfam" id="PF12697">
    <property type="entry name" value="Abhydrolase_6"/>
    <property type="match status" value="1"/>
</dbReference>
<evidence type="ECO:0000313" key="3">
    <source>
        <dbReference type="EMBL" id="PSJ28938.1"/>
    </source>
</evidence>
<gene>
    <name evidence="3" type="ORF">B7P34_10080</name>
</gene>
<name>A0A9X7JS45_9ACTN</name>
<protein>
    <recommendedName>
        <fullName evidence="2">AB hydrolase-1 domain-containing protein</fullName>
    </recommendedName>
</protein>
<feature type="compositionally biased region" description="Low complexity" evidence="1">
    <location>
        <begin position="359"/>
        <end position="380"/>
    </location>
</feature>
<dbReference type="EMBL" id="PXWG01000016">
    <property type="protein sequence ID" value="PSJ28938.1"/>
    <property type="molecule type" value="Genomic_DNA"/>
</dbReference>
<feature type="region of interest" description="Disordered" evidence="1">
    <location>
        <begin position="1"/>
        <end position="23"/>
    </location>
</feature>
<reference evidence="3 4" key="1">
    <citation type="submission" date="2018-03" db="EMBL/GenBank/DDBJ databases">
        <title>Chitinolytic properties of Streptosporangium nondiastaticum TBG75A20.</title>
        <authorList>
            <person name="Gayathri V."/>
            <person name="Shiburaj S."/>
        </authorList>
    </citation>
    <scope>NUCLEOTIDE SEQUENCE [LARGE SCALE GENOMIC DNA]</scope>
    <source>
        <strain evidence="3 4">TBG75A20</strain>
    </source>
</reference>
<dbReference type="OrthoDB" id="9802489at2"/>
<dbReference type="Gene3D" id="3.40.50.1820">
    <property type="entry name" value="alpha/beta hydrolase"/>
    <property type="match status" value="1"/>
</dbReference>
<feature type="region of interest" description="Disordered" evidence="1">
    <location>
        <begin position="273"/>
        <end position="391"/>
    </location>
</feature>
<feature type="domain" description="AB hydrolase-1" evidence="2">
    <location>
        <begin position="29"/>
        <end position="252"/>
    </location>
</feature>
<dbReference type="InterPro" id="IPR050471">
    <property type="entry name" value="AB_hydrolase"/>
</dbReference>
<feature type="compositionally biased region" description="Low complexity" evidence="1">
    <location>
        <begin position="287"/>
        <end position="323"/>
    </location>
</feature>
<evidence type="ECO:0000256" key="1">
    <source>
        <dbReference type="SAM" id="MobiDB-lite"/>
    </source>
</evidence>
<dbReference type="InterPro" id="IPR029058">
    <property type="entry name" value="AB_hydrolase_fold"/>
</dbReference>
<proteinExistence type="predicted"/>
<feature type="non-terminal residue" evidence="3">
    <location>
        <position position="391"/>
    </location>
</feature>
<evidence type="ECO:0000259" key="2">
    <source>
        <dbReference type="Pfam" id="PF12697"/>
    </source>
</evidence>
<feature type="compositionally biased region" description="Polar residues" evidence="1">
    <location>
        <begin position="1"/>
        <end position="13"/>
    </location>
</feature>
<keyword evidence="4" id="KW-1185">Reference proteome</keyword>
<feature type="compositionally biased region" description="Gly residues" evidence="1">
    <location>
        <begin position="324"/>
        <end position="342"/>
    </location>
</feature>
<evidence type="ECO:0000313" key="4">
    <source>
        <dbReference type="Proteomes" id="UP000242427"/>
    </source>
</evidence>
<feature type="compositionally biased region" description="Pro residues" evidence="1">
    <location>
        <begin position="381"/>
        <end position="391"/>
    </location>
</feature>
<accession>A0A9X7JS45</accession>
<dbReference type="PRINTS" id="PR00111">
    <property type="entry name" value="ABHYDROLASE"/>
</dbReference>
<dbReference type="PANTHER" id="PTHR43433:SF5">
    <property type="entry name" value="AB HYDROLASE-1 DOMAIN-CONTAINING PROTEIN"/>
    <property type="match status" value="1"/>
</dbReference>
<organism evidence="3 4">
    <name type="scientific">Streptosporangium nondiastaticum</name>
    <dbReference type="NCBI Taxonomy" id="35764"/>
    <lineage>
        <taxon>Bacteria</taxon>
        <taxon>Bacillati</taxon>
        <taxon>Actinomycetota</taxon>
        <taxon>Actinomycetes</taxon>
        <taxon>Streptosporangiales</taxon>
        <taxon>Streptosporangiaceae</taxon>
        <taxon>Streptosporangium</taxon>
    </lineage>
</organism>
<dbReference type="InterPro" id="IPR000073">
    <property type="entry name" value="AB_hydrolase_1"/>
</dbReference>
<feature type="compositionally biased region" description="Gly residues" evidence="1">
    <location>
        <begin position="276"/>
        <end position="286"/>
    </location>
</feature>